<protein>
    <submittedName>
        <fullName evidence="3">Uncharacterized protein</fullName>
    </submittedName>
</protein>
<dbReference type="AlphaFoldDB" id="A0A1L7WRH9"/>
<dbReference type="Proteomes" id="UP000184330">
    <property type="component" value="Unassembled WGS sequence"/>
</dbReference>
<keyword evidence="2" id="KW-0732">Signal</keyword>
<dbReference type="OrthoDB" id="10254945at2759"/>
<organism evidence="3 4">
    <name type="scientific">Phialocephala subalpina</name>
    <dbReference type="NCBI Taxonomy" id="576137"/>
    <lineage>
        <taxon>Eukaryota</taxon>
        <taxon>Fungi</taxon>
        <taxon>Dikarya</taxon>
        <taxon>Ascomycota</taxon>
        <taxon>Pezizomycotina</taxon>
        <taxon>Leotiomycetes</taxon>
        <taxon>Helotiales</taxon>
        <taxon>Mollisiaceae</taxon>
        <taxon>Phialocephala</taxon>
        <taxon>Phialocephala fortinii species complex</taxon>
    </lineage>
</organism>
<proteinExistence type="predicted"/>
<feature type="chain" id="PRO_5012273282" evidence="2">
    <location>
        <begin position="20"/>
        <end position="1088"/>
    </location>
</feature>
<evidence type="ECO:0000313" key="4">
    <source>
        <dbReference type="Proteomes" id="UP000184330"/>
    </source>
</evidence>
<gene>
    <name evidence="3" type="ORF">PAC_05246</name>
</gene>
<evidence type="ECO:0000256" key="1">
    <source>
        <dbReference type="SAM" id="MobiDB-lite"/>
    </source>
</evidence>
<evidence type="ECO:0000313" key="3">
    <source>
        <dbReference type="EMBL" id="CZR55359.1"/>
    </source>
</evidence>
<feature type="compositionally biased region" description="Low complexity" evidence="1">
    <location>
        <begin position="204"/>
        <end position="217"/>
    </location>
</feature>
<feature type="signal peptide" evidence="2">
    <location>
        <begin position="1"/>
        <end position="19"/>
    </location>
</feature>
<evidence type="ECO:0000256" key="2">
    <source>
        <dbReference type="SAM" id="SignalP"/>
    </source>
</evidence>
<accession>A0A1L7WRH9</accession>
<reference evidence="3 4" key="1">
    <citation type="submission" date="2016-03" db="EMBL/GenBank/DDBJ databases">
        <authorList>
            <person name="Ploux O."/>
        </authorList>
    </citation>
    <scope>NUCLEOTIDE SEQUENCE [LARGE SCALE GENOMIC DNA]</scope>
    <source>
        <strain evidence="3 4">UAMH 11012</strain>
    </source>
</reference>
<sequence length="1088" mass="118309">MRPQNLLLLPFTHILVTSAHLIKPNLNIREPTFPETTSAAALPPVPTSPAQILQSCAACQVVGSALSVCTSLTPSFTALQPSAQAKCLCYSSTVWSPSIFDNPVQSCADFASTAAPPAYGALSNLENFCGNIGDVNKPVTVFSLAPTAGGGIGSGNGIGGLGSASNYVPAATTSGPASPSPTMTGCSGAGAGAGATNPAGAGATNTAGTVATPTPASGNGGQGSVSPSKTMSLTDITISVGGAGTTATNTGAAKSMARIVLPEENVIWISFKSSSQAGSMLLPEQRHCARSPPKPSLLLFRAEVGIGILESSQISPSKTMAAPTIYGQRYGVPEGSPWGPGKSGLTPLSPLNPLMAPITLDRMLSVEDYQSFLPNGLTTQLLRDLDCITERDLKPNDLKNPNFKTWQKHHWDTEENFKDQHTFELYDMSLEVLRLIGQEGQTVKWVAGHPKVWEALEPCLRLGTRILDGLCDHPWVCEPRSLGTEWALTYEKFDAVLLAKRENISPQRFSSEARKAAYEKTNPGANIIDVLQTKYKCFNLRTLEERGDGSECRRKFKQVIDEVFNSSYGKLSIGFMSDQIDPLEGRNLNSDPSIPGSTLGLTAVIPTIRDIKVWLAYQEVAPLLRNDLSSSERLMDTWNVAVNMVHENYCQHAFNKANWLLGPIYQGDEHENRMRESYFGVEQEIELGRSGEQAIYGGIVEGLIKGEKRSETAPHLGFSIGIFPEPTNFHGIAGNPRLINPNASAIGLALPLPVTYYENINSEEYWKIYVKKFSINGALKPPKLVDGVYQKRDPETGVFEWLAITEKDVGVRQTIDKLSIQSLISLAPAQRDEHAIAMKRYSIAVFQPMIQQRDDLVREVIISADDILQEALSQDDPKYWASLGGLFDDIKKLLDCHTEICAHLARVEMVPGTKVVDTRNKIHTFHRRFRTFIESYMPNQNDLAQRAFEDIRNVLNLLEAASLSTPPTAVPGSPISEGVQATLNTLLAYLQGDQEQCQALCVQASSILGCPPHVRTAAGFLLAKLDKQLNVFERVASLRSASQSYSSLNLGDVPQLQALLQQLQKESNGLFTILEREERMNGERNICR</sequence>
<keyword evidence="4" id="KW-1185">Reference proteome</keyword>
<name>A0A1L7WRH9_9HELO</name>
<dbReference type="EMBL" id="FJOG01000006">
    <property type="protein sequence ID" value="CZR55359.1"/>
    <property type="molecule type" value="Genomic_DNA"/>
</dbReference>
<dbReference type="STRING" id="576137.A0A1L7WRH9"/>
<feature type="region of interest" description="Disordered" evidence="1">
    <location>
        <begin position="204"/>
        <end position="229"/>
    </location>
</feature>